<gene>
    <name evidence="9" type="ORF">KGD82_27710</name>
</gene>
<keyword evidence="4" id="KW-0067">ATP-binding</keyword>
<keyword evidence="3" id="KW-0547">Nucleotide-binding</keyword>
<dbReference type="GO" id="GO:0016301">
    <property type="term" value="F:kinase activity"/>
    <property type="evidence" value="ECO:0007669"/>
    <property type="project" value="InterPro"/>
</dbReference>
<dbReference type="Proteomes" id="UP000682416">
    <property type="component" value="Plasmid unnamed2"/>
</dbReference>
<organism evidence="9 10">
    <name type="scientific">Nocardiopsis eucommiae</name>
    <dbReference type="NCBI Taxonomy" id="2831970"/>
    <lineage>
        <taxon>Bacteria</taxon>
        <taxon>Bacillati</taxon>
        <taxon>Actinomycetota</taxon>
        <taxon>Actinomycetes</taxon>
        <taxon>Streptosporangiales</taxon>
        <taxon>Nocardiopsidaceae</taxon>
        <taxon>Nocardiopsis</taxon>
    </lineage>
</organism>
<comment type="similarity">
    <text evidence="1">Belongs to the zeta toxin family.</text>
</comment>
<feature type="region of interest" description="Disordered" evidence="7">
    <location>
        <begin position="316"/>
        <end position="335"/>
    </location>
</feature>
<feature type="domain" description="Zeta toxin" evidence="8">
    <location>
        <begin position="38"/>
        <end position="225"/>
    </location>
</feature>
<name>A0A975LD56_9ACTN</name>
<dbReference type="Pfam" id="PF06414">
    <property type="entry name" value="Zeta_toxin"/>
    <property type="match status" value="1"/>
</dbReference>
<comment type="catalytic activity">
    <reaction evidence="6">
        <text>UDP-N-acetyl-alpha-D-glucosamine + ATP = UDP-N-acetyl-alpha-D-glucosamine 3'-phosphate + ADP + H(+)</text>
        <dbReference type="Rhea" id="RHEA:32671"/>
        <dbReference type="ChEBI" id="CHEBI:15378"/>
        <dbReference type="ChEBI" id="CHEBI:30616"/>
        <dbReference type="ChEBI" id="CHEBI:57705"/>
        <dbReference type="ChEBI" id="CHEBI:64353"/>
        <dbReference type="ChEBI" id="CHEBI:456216"/>
        <dbReference type="EC" id="2.7.1.176"/>
    </reaction>
</comment>
<dbReference type="SUPFAM" id="SSF52540">
    <property type="entry name" value="P-loop containing nucleoside triphosphate hydrolases"/>
    <property type="match status" value="1"/>
</dbReference>
<proteinExistence type="inferred from homology"/>
<evidence type="ECO:0000313" key="9">
    <source>
        <dbReference type="EMBL" id="QVJ03475.1"/>
    </source>
</evidence>
<dbReference type="KEGG" id="nec:KGD82_27710"/>
<evidence type="ECO:0000256" key="5">
    <source>
        <dbReference type="ARBA" id="ARBA00032897"/>
    </source>
</evidence>
<dbReference type="Gene3D" id="3.40.50.300">
    <property type="entry name" value="P-loop containing nucleotide triphosphate hydrolases"/>
    <property type="match status" value="1"/>
</dbReference>
<geneLocation type="plasmid" evidence="9 10">
    <name>unnamed2</name>
</geneLocation>
<keyword evidence="10" id="KW-1185">Reference proteome</keyword>
<evidence type="ECO:0000256" key="6">
    <source>
        <dbReference type="ARBA" id="ARBA00048178"/>
    </source>
</evidence>
<dbReference type="InterPro" id="IPR027417">
    <property type="entry name" value="P-loop_NTPase"/>
</dbReference>
<dbReference type="InterPro" id="IPR010488">
    <property type="entry name" value="Zeta_toxin_domain"/>
</dbReference>
<evidence type="ECO:0000259" key="8">
    <source>
        <dbReference type="Pfam" id="PF06414"/>
    </source>
</evidence>
<keyword evidence="9" id="KW-0614">Plasmid</keyword>
<dbReference type="EMBL" id="CP074403">
    <property type="protein sequence ID" value="QVJ03475.1"/>
    <property type="molecule type" value="Genomic_DNA"/>
</dbReference>
<evidence type="ECO:0000256" key="7">
    <source>
        <dbReference type="SAM" id="MobiDB-lite"/>
    </source>
</evidence>
<evidence type="ECO:0000256" key="2">
    <source>
        <dbReference type="ARBA" id="ARBA00011963"/>
    </source>
</evidence>
<reference evidence="9" key="1">
    <citation type="submission" date="2021-05" db="EMBL/GenBank/DDBJ databases">
        <authorList>
            <person name="Kaiqin L."/>
            <person name="Jian G."/>
        </authorList>
    </citation>
    <scope>NUCLEOTIDE SEQUENCE</scope>
    <source>
        <strain evidence="9">HDS5</strain>
        <plasmid evidence="9">unnamed2</plasmid>
    </source>
</reference>
<protein>
    <recommendedName>
        <fullName evidence="5">UDP-N-acetylglucosamine kinase</fullName>
        <ecNumber evidence="2">2.7.1.176</ecNumber>
    </recommendedName>
    <alternativeName>
        <fullName evidence="5">UDP-N-acetylglucosamine kinase</fullName>
    </alternativeName>
</protein>
<evidence type="ECO:0000256" key="1">
    <source>
        <dbReference type="ARBA" id="ARBA00009104"/>
    </source>
</evidence>
<evidence type="ECO:0000256" key="3">
    <source>
        <dbReference type="ARBA" id="ARBA00022741"/>
    </source>
</evidence>
<accession>A0A975LD56</accession>
<dbReference type="GO" id="GO:0005524">
    <property type="term" value="F:ATP binding"/>
    <property type="evidence" value="ECO:0007669"/>
    <property type="project" value="UniProtKB-KW"/>
</dbReference>
<evidence type="ECO:0000256" key="4">
    <source>
        <dbReference type="ARBA" id="ARBA00022840"/>
    </source>
</evidence>
<dbReference type="EC" id="2.7.1.176" evidence="2"/>
<sequence>MKAAEFTLPEEDLDYIFDRPTNHPDQSPTVREFVFGPYPDNLETPTLVLVGGQPGAGKSRAMATVAQGRQEELVPLSGDDLRPFHPAFTRLAQDHPWLMPNATAQASGAWVRRCIDHALQNRYSLLLEGVFRNPHVVAQTIDRFAAAGYRVEVVGLAVPYRDSLLATLGRYLYPADTETARWTPATAHDSAYNMIPSTLQAAEDTAGTHQLHITNREGANLHTNTRTPHGQWTNPTPGAAVEATNSERNAAPSPEIARTWLELWAEHTRELAHRGQLNEQTAPTLTRLADQAQQAASIAYPHDHEARSTVTTHLRRLSQAPQDTPVELPPVRLPQ</sequence>
<dbReference type="AlphaFoldDB" id="A0A975LD56"/>
<evidence type="ECO:0000313" key="10">
    <source>
        <dbReference type="Proteomes" id="UP000682416"/>
    </source>
</evidence>